<protein>
    <submittedName>
        <fullName evidence="1">Uncharacterized protein</fullName>
    </submittedName>
</protein>
<name>A0A8J3E266_9PROT</name>
<dbReference type="EMBL" id="BMJQ01000002">
    <property type="protein sequence ID" value="GGF07288.1"/>
    <property type="molecule type" value="Genomic_DNA"/>
</dbReference>
<comment type="caution">
    <text evidence="1">The sequence shown here is derived from an EMBL/GenBank/DDBJ whole genome shotgun (WGS) entry which is preliminary data.</text>
</comment>
<organism evidence="1 2">
    <name type="scientific">Aliidongia dinghuensis</name>
    <dbReference type="NCBI Taxonomy" id="1867774"/>
    <lineage>
        <taxon>Bacteria</taxon>
        <taxon>Pseudomonadati</taxon>
        <taxon>Pseudomonadota</taxon>
        <taxon>Alphaproteobacteria</taxon>
        <taxon>Rhodospirillales</taxon>
        <taxon>Dongiaceae</taxon>
        <taxon>Aliidongia</taxon>
    </lineage>
</organism>
<proteinExistence type="predicted"/>
<gene>
    <name evidence="1" type="ORF">GCM10011611_10910</name>
</gene>
<accession>A0A8J3E266</accession>
<reference evidence="1" key="1">
    <citation type="journal article" date="2014" name="Int. J. Syst. Evol. Microbiol.">
        <title>Complete genome sequence of Corynebacterium casei LMG S-19264T (=DSM 44701T), isolated from a smear-ripened cheese.</title>
        <authorList>
            <consortium name="US DOE Joint Genome Institute (JGI-PGF)"/>
            <person name="Walter F."/>
            <person name="Albersmeier A."/>
            <person name="Kalinowski J."/>
            <person name="Ruckert C."/>
        </authorList>
    </citation>
    <scope>NUCLEOTIDE SEQUENCE</scope>
    <source>
        <strain evidence="1">CGMCC 1.15725</strain>
    </source>
</reference>
<sequence>MQRLAGHDLAAPVVLEAIGLDVRHVAFDVPQAIGTAIAAALDVTGMDMLARSRG</sequence>
<dbReference type="AlphaFoldDB" id="A0A8J3E266"/>
<keyword evidence="2" id="KW-1185">Reference proteome</keyword>
<evidence type="ECO:0000313" key="2">
    <source>
        <dbReference type="Proteomes" id="UP000646365"/>
    </source>
</evidence>
<evidence type="ECO:0000313" key="1">
    <source>
        <dbReference type="EMBL" id="GGF07288.1"/>
    </source>
</evidence>
<dbReference type="Proteomes" id="UP000646365">
    <property type="component" value="Unassembled WGS sequence"/>
</dbReference>
<reference evidence="1" key="2">
    <citation type="submission" date="2020-09" db="EMBL/GenBank/DDBJ databases">
        <authorList>
            <person name="Sun Q."/>
            <person name="Zhou Y."/>
        </authorList>
    </citation>
    <scope>NUCLEOTIDE SEQUENCE</scope>
    <source>
        <strain evidence="1">CGMCC 1.15725</strain>
    </source>
</reference>